<evidence type="ECO:0000313" key="2">
    <source>
        <dbReference type="Proteomes" id="UP000000588"/>
    </source>
</evidence>
<gene>
    <name evidence="1" type="ordered locus">PG_0843</name>
</gene>
<keyword evidence="2" id="KW-1185">Reference proteome</keyword>
<dbReference type="EnsemblBacteria" id="AAQ65994">
    <property type="protein sequence ID" value="AAQ65994"/>
    <property type="gene ID" value="PG_0843"/>
</dbReference>
<protein>
    <recommendedName>
        <fullName evidence="3">DUF3853 domain-containing protein</fullName>
    </recommendedName>
</protein>
<proteinExistence type="predicted"/>
<dbReference type="AlphaFoldDB" id="Q7MW19"/>
<dbReference type="Proteomes" id="UP000000588">
    <property type="component" value="Chromosome"/>
</dbReference>
<dbReference type="HOGENOM" id="CLU_149830_1_0_10"/>
<dbReference type="BioCyc" id="PGIN242619:G1G02-783-MONOMER"/>
<dbReference type="InterPro" id="IPR024363">
    <property type="entry name" value="DUF3853"/>
</dbReference>
<dbReference type="SMR" id="Q7MW19"/>
<name>Q7MW19_PORGI</name>
<organism evidence="1 2">
    <name type="scientific">Porphyromonas gingivalis (strain ATCC BAA-308 / W83)</name>
    <dbReference type="NCBI Taxonomy" id="242619"/>
    <lineage>
        <taxon>Bacteria</taxon>
        <taxon>Pseudomonadati</taxon>
        <taxon>Bacteroidota</taxon>
        <taxon>Bacteroidia</taxon>
        <taxon>Bacteroidales</taxon>
        <taxon>Porphyromonadaceae</taxon>
        <taxon>Porphyromonas</taxon>
    </lineage>
</organism>
<dbReference type="eggNOG" id="ENOG5032V69">
    <property type="taxonomic scope" value="Bacteria"/>
</dbReference>
<reference evidence="1 2" key="1">
    <citation type="journal article" date="2003" name="J. Bacteriol.">
        <title>Complete genome sequence of the oral pathogenic bacterium Porphyromonas gingivalis strain W83.</title>
        <authorList>
            <person name="Nelson K."/>
            <person name="Fleishmann R."/>
            <person name="DeBoy R."/>
            <person name="Paulsen I."/>
            <person name="Fouts D."/>
            <person name="Eisen J."/>
            <person name="Daugherty S."/>
            <person name="Dodson R."/>
            <person name="Durkin A."/>
            <person name="Gwinn M."/>
            <person name="Haft D."/>
            <person name="Kolonay J."/>
            <person name="Nelson W."/>
            <person name="White O."/>
            <person name="Mason T."/>
            <person name="Tallon L."/>
            <person name="Gray J."/>
            <person name="Granger D."/>
            <person name="Tettelin H."/>
            <person name="Dong H."/>
            <person name="Galvin J."/>
            <person name="Duncan M."/>
            <person name="Dewhirst F."/>
            <person name="Fraser C."/>
        </authorList>
    </citation>
    <scope>NUCLEOTIDE SEQUENCE [LARGE SCALE GENOMIC DNA]</scope>
    <source>
        <strain evidence="2">ATCC BAA-308 / W83</strain>
    </source>
</reference>
<dbReference type="STRING" id="242619.PG_0843"/>
<dbReference type="Pfam" id="PF12964">
    <property type="entry name" value="DUF3853"/>
    <property type="match status" value="1"/>
</dbReference>
<evidence type="ECO:0008006" key="3">
    <source>
        <dbReference type="Google" id="ProtNLM"/>
    </source>
</evidence>
<accession>Q7MW19</accession>
<dbReference type="EMBL" id="AE015924">
    <property type="protein sequence ID" value="AAQ65994.1"/>
    <property type="molecule type" value="Genomic_DNA"/>
</dbReference>
<evidence type="ECO:0000313" key="1">
    <source>
        <dbReference type="EMBL" id="AAQ65994.1"/>
    </source>
</evidence>
<dbReference type="KEGG" id="pgi:PG_0843"/>
<sequence>MTLHELLEKPVWKMTGEELLFLAQQGSTQQEGDTQDKAPAKEERHFVYGLSGLARLFGCSLPTANRIKQSGKIDRAITQIGRKIIIDADLALELAGRKVGGRR</sequence>
<dbReference type="RefSeq" id="WP_005874363.1">
    <property type="nucleotide sequence ID" value="NC_002950.2"/>
</dbReference>